<proteinExistence type="predicted"/>
<dbReference type="GO" id="GO:0005524">
    <property type="term" value="F:ATP binding"/>
    <property type="evidence" value="ECO:0007669"/>
    <property type="project" value="UniProtKB-KW"/>
</dbReference>
<feature type="transmembrane region" description="Helical" evidence="10">
    <location>
        <begin position="84"/>
        <end position="100"/>
    </location>
</feature>
<dbReference type="SFLD" id="SFLDS00003">
    <property type="entry name" value="Haloacid_Dehalogenase"/>
    <property type="match status" value="1"/>
</dbReference>
<evidence type="ECO:0000256" key="7">
    <source>
        <dbReference type="ARBA" id="ARBA00023136"/>
    </source>
</evidence>
<dbReference type="SFLD" id="SFLDF00027">
    <property type="entry name" value="p-type_atpase"/>
    <property type="match status" value="1"/>
</dbReference>
<dbReference type="SUPFAM" id="SSF81653">
    <property type="entry name" value="Calcium ATPase, transduction domain A"/>
    <property type="match status" value="1"/>
</dbReference>
<dbReference type="Proteomes" id="UP000199343">
    <property type="component" value="Unassembled WGS sequence"/>
</dbReference>
<feature type="domain" description="Cation-transporting P-type ATPase N-terminal" evidence="11">
    <location>
        <begin position="18"/>
        <end position="80"/>
    </location>
</feature>
<dbReference type="SFLD" id="SFLDG00002">
    <property type="entry name" value="C1.7:_P-type_atpase_like"/>
    <property type="match status" value="1"/>
</dbReference>
<evidence type="ECO:0000256" key="10">
    <source>
        <dbReference type="SAM" id="Phobius"/>
    </source>
</evidence>
<dbReference type="NCBIfam" id="TIGR01494">
    <property type="entry name" value="ATPase_P-type"/>
    <property type="match status" value="2"/>
</dbReference>
<dbReference type="Gene3D" id="3.40.50.1000">
    <property type="entry name" value="HAD superfamily/HAD-like"/>
    <property type="match status" value="1"/>
</dbReference>
<dbReference type="PANTHER" id="PTHR42861">
    <property type="entry name" value="CALCIUM-TRANSPORTING ATPASE"/>
    <property type="match status" value="1"/>
</dbReference>
<feature type="transmembrane region" description="Helical" evidence="10">
    <location>
        <begin position="835"/>
        <end position="854"/>
    </location>
</feature>
<dbReference type="GO" id="GO:0005886">
    <property type="term" value="C:plasma membrane"/>
    <property type="evidence" value="ECO:0007669"/>
    <property type="project" value="UniProtKB-SubCell"/>
</dbReference>
<dbReference type="InterPro" id="IPR023298">
    <property type="entry name" value="ATPase_P-typ_TM_dom_sf"/>
</dbReference>
<feature type="transmembrane region" description="Helical" evidence="10">
    <location>
        <begin position="667"/>
        <end position="692"/>
    </location>
</feature>
<dbReference type="InterPro" id="IPR036412">
    <property type="entry name" value="HAD-like_sf"/>
</dbReference>
<dbReference type="InterPro" id="IPR059000">
    <property type="entry name" value="ATPase_P-type_domA"/>
</dbReference>
<dbReference type="Pfam" id="PF00690">
    <property type="entry name" value="Cation_ATPase_N"/>
    <property type="match status" value="1"/>
</dbReference>
<dbReference type="PRINTS" id="PR00120">
    <property type="entry name" value="HATPASE"/>
</dbReference>
<evidence type="ECO:0000313" key="13">
    <source>
        <dbReference type="Proteomes" id="UP000199343"/>
    </source>
</evidence>
<evidence type="ECO:0000256" key="1">
    <source>
        <dbReference type="ARBA" id="ARBA00004651"/>
    </source>
</evidence>
<dbReference type="InterPro" id="IPR004014">
    <property type="entry name" value="ATPase_P-typ_cation-transptr_N"/>
</dbReference>
<keyword evidence="4" id="KW-0067">ATP-binding</keyword>
<keyword evidence="2 10" id="KW-0812">Transmembrane</keyword>
<comment type="subcellular location">
    <subcellularLocation>
        <location evidence="1">Cell membrane</location>
        <topology evidence="1">Multi-pass membrane protein</topology>
    </subcellularLocation>
</comment>
<feature type="transmembrane region" description="Helical" evidence="10">
    <location>
        <begin position="261"/>
        <end position="287"/>
    </location>
</feature>
<dbReference type="InterPro" id="IPR008250">
    <property type="entry name" value="ATPase_P-typ_transduc_dom_A_sf"/>
</dbReference>
<sequence>MWDSPENGGHGDVPVPADISTRPVTGLSSAQAATRLRADGPNAAVAPARRHLGGRVLHQLTDPLVALLLAAAVVTTVLRDYPDTAVIVLVVLVNTAIGVVQEVRADRAIAALDQLAAPTARVVRDGRDVVLPAAEIVRGDLVRVEAGDVVPADLLLAEAARLSVDESALTGESVPVTRAVGEEASAGTVVTTGRATGTVVRTGAASALGRITALVASTRPAATPLQRRLTGLGRVLGLAAVLLSGLVFVIGVVGGRPVVDMAVTAVSLVVAAVPESLPAVVTLALALGARRMAGARAIPRRLHAVETLGSVTVIASDKTGTLTEGRMAVQHAVTGDGSRYGVTGSGYAPHGAVHRRGTPVAVPDDLRRLARAGLLCNDATLAPPTDERPGWAAVGDPLEAALVAFAARCGLDPERTRAAWPRVAEHPFDQELRRMTTVHRCCDRRYLVVCKGAPENVLAAPLVDASAEEIAELTSAAHRLAAEGLRVLAIASAVVDAPPADPARPAGLRPVGLVAVGDPLRPGAADIAGSFDDAGVRLVLITGDHPATAAAIGGQLGLWREGDPVVRGDDGDPARADPQARVFARTQPEQKLDIIAGLQSRGHVVAMTGDGVNDAPALRRADIGVAMGGGTEVARQAADLVLVDDDLSTVAAAIGEGRRIYDNIRRFLRYALSGGVAEIAVMLLGPLFGLAVPLLPAQILWVNLLTHGVPGVALGAEPAEPGTLRRAPRSPSESVLGAGLGRDVLVTGGLIAAVVLGAGVLAAHWDRPWQSVVFVVLGLAQLGVALAVRAPRPHGTRRGNHALPVAVAVSALLQVAGVLLPPLRELLGTQPLDAVELLACAAVSVLPGLVLRLARRPAGRATQADEAAPDRAPQDGPAATDGATPDALAGARPPAQRAPSSVGPADGQGPVIRDQGPGARDDLL</sequence>
<keyword evidence="6 10" id="KW-1133">Transmembrane helix</keyword>
<dbReference type="Pfam" id="PF13246">
    <property type="entry name" value="Cation_ATPase"/>
    <property type="match status" value="1"/>
</dbReference>
<feature type="region of interest" description="Disordered" evidence="9">
    <location>
        <begin position="860"/>
        <end position="924"/>
    </location>
</feature>
<evidence type="ECO:0000256" key="8">
    <source>
        <dbReference type="ARBA" id="ARBA00049360"/>
    </source>
</evidence>
<gene>
    <name evidence="12" type="ORF">GA0070608_6026</name>
</gene>
<dbReference type="RefSeq" id="WP_411970753.1">
    <property type="nucleotide sequence ID" value="NZ_CP109071.1"/>
</dbReference>
<feature type="transmembrane region" description="Helical" evidence="10">
    <location>
        <begin position="235"/>
        <end position="255"/>
    </location>
</feature>
<evidence type="ECO:0000256" key="9">
    <source>
        <dbReference type="SAM" id="MobiDB-lite"/>
    </source>
</evidence>
<dbReference type="Gene3D" id="3.40.1110.10">
    <property type="entry name" value="Calcium-transporting ATPase, cytoplasmic domain N"/>
    <property type="match status" value="1"/>
</dbReference>
<dbReference type="Gene3D" id="2.70.150.10">
    <property type="entry name" value="Calcium-transporting ATPase, cytoplasmic transduction domain A"/>
    <property type="match status" value="1"/>
</dbReference>
<evidence type="ECO:0000256" key="2">
    <source>
        <dbReference type="ARBA" id="ARBA00022692"/>
    </source>
</evidence>
<dbReference type="InterPro" id="IPR018303">
    <property type="entry name" value="ATPase_P-typ_P_site"/>
</dbReference>
<dbReference type="InterPro" id="IPR001757">
    <property type="entry name" value="P_typ_ATPase"/>
</dbReference>
<evidence type="ECO:0000256" key="5">
    <source>
        <dbReference type="ARBA" id="ARBA00022967"/>
    </source>
</evidence>
<dbReference type="SUPFAM" id="SSF81665">
    <property type="entry name" value="Calcium ATPase, transmembrane domain M"/>
    <property type="match status" value="1"/>
</dbReference>
<feature type="transmembrane region" description="Helical" evidence="10">
    <location>
        <begin position="698"/>
        <end position="716"/>
    </location>
</feature>
<comment type="catalytic activity">
    <reaction evidence="8">
        <text>ATP + H2O = ADP + phosphate + H(+)</text>
        <dbReference type="Rhea" id="RHEA:13065"/>
        <dbReference type="ChEBI" id="CHEBI:15377"/>
        <dbReference type="ChEBI" id="CHEBI:15378"/>
        <dbReference type="ChEBI" id="CHEBI:30616"/>
        <dbReference type="ChEBI" id="CHEBI:43474"/>
        <dbReference type="ChEBI" id="CHEBI:456216"/>
    </reaction>
</comment>
<dbReference type="SMART" id="SM00831">
    <property type="entry name" value="Cation_ATPase_N"/>
    <property type="match status" value="1"/>
</dbReference>
<evidence type="ECO:0000256" key="4">
    <source>
        <dbReference type="ARBA" id="ARBA00022840"/>
    </source>
</evidence>
<dbReference type="Pfam" id="PF00122">
    <property type="entry name" value="E1-E2_ATPase"/>
    <property type="match status" value="1"/>
</dbReference>
<dbReference type="Gene3D" id="1.20.1110.10">
    <property type="entry name" value="Calcium-transporting ATPase, transmembrane domain"/>
    <property type="match status" value="1"/>
</dbReference>
<protein>
    <submittedName>
        <fullName evidence="12">Ca2+-transporting ATPase</fullName>
    </submittedName>
</protein>
<feature type="transmembrane region" description="Helical" evidence="10">
    <location>
        <begin position="802"/>
        <end position="823"/>
    </location>
</feature>
<dbReference type="AlphaFoldDB" id="A0A1C6W5A4"/>
<feature type="transmembrane region" description="Helical" evidence="10">
    <location>
        <begin position="771"/>
        <end position="790"/>
    </location>
</feature>
<dbReference type="Pfam" id="PF00689">
    <property type="entry name" value="Cation_ATPase_C"/>
    <property type="match status" value="1"/>
</dbReference>
<dbReference type="InterPro" id="IPR006068">
    <property type="entry name" value="ATPase_P-typ_cation-transptr_C"/>
</dbReference>
<dbReference type="STRING" id="47871.GA0070608_6026"/>
<dbReference type="GO" id="GO:0016887">
    <property type="term" value="F:ATP hydrolysis activity"/>
    <property type="evidence" value="ECO:0007669"/>
    <property type="project" value="InterPro"/>
</dbReference>
<evidence type="ECO:0000256" key="3">
    <source>
        <dbReference type="ARBA" id="ARBA00022741"/>
    </source>
</evidence>
<dbReference type="InterPro" id="IPR023214">
    <property type="entry name" value="HAD_sf"/>
</dbReference>
<dbReference type="EMBL" id="FMIC01000002">
    <property type="protein sequence ID" value="SCL73712.1"/>
    <property type="molecule type" value="Genomic_DNA"/>
</dbReference>
<dbReference type="SUPFAM" id="SSF81660">
    <property type="entry name" value="Metal cation-transporting ATPase, ATP-binding domain N"/>
    <property type="match status" value="1"/>
</dbReference>
<evidence type="ECO:0000259" key="11">
    <source>
        <dbReference type="SMART" id="SM00831"/>
    </source>
</evidence>
<dbReference type="PROSITE" id="PS00154">
    <property type="entry name" value="ATPASE_E1_E2"/>
    <property type="match status" value="1"/>
</dbReference>
<keyword evidence="3" id="KW-0547">Nucleotide-binding</keyword>
<dbReference type="PRINTS" id="PR00119">
    <property type="entry name" value="CATATPASE"/>
</dbReference>
<reference evidence="12 13" key="1">
    <citation type="submission" date="2016-06" db="EMBL/GenBank/DDBJ databases">
        <authorList>
            <person name="Kjaerup R.B."/>
            <person name="Dalgaard T.S."/>
            <person name="Juul-Madsen H.R."/>
        </authorList>
    </citation>
    <scope>NUCLEOTIDE SEQUENCE [LARGE SCALE GENOMIC DNA]</scope>
    <source>
        <strain evidence="12 13">DSM 43363</strain>
    </source>
</reference>
<keyword evidence="7 10" id="KW-0472">Membrane</keyword>
<feature type="transmembrane region" description="Helical" evidence="10">
    <location>
        <begin position="60"/>
        <end position="78"/>
    </location>
</feature>
<dbReference type="InterPro" id="IPR023299">
    <property type="entry name" value="ATPase_P-typ_cyto_dom_N"/>
</dbReference>
<evidence type="ECO:0000313" key="12">
    <source>
        <dbReference type="EMBL" id="SCL73712.1"/>
    </source>
</evidence>
<name>A0A1C6W5A4_9ACTN</name>
<organism evidence="12 13">
    <name type="scientific">Micromonospora peucetia</name>
    <dbReference type="NCBI Taxonomy" id="47871"/>
    <lineage>
        <taxon>Bacteria</taxon>
        <taxon>Bacillati</taxon>
        <taxon>Actinomycetota</taxon>
        <taxon>Actinomycetes</taxon>
        <taxon>Micromonosporales</taxon>
        <taxon>Micromonosporaceae</taxon>
        <taxon>Micromonospora</taxon>
    </lineage>
</organism>
<feature type="transmembrane region" description="Helical" evidence="10">
    <location>
        <begin position="744"/>
        <end position="765"/>
    </location>
</feature>
<dbReference type="Pfam" id="PF08282">
    <property type="entry name" value="Hydrolase_3"/>
    <property type="match status" value="1"/>
</dbReference>
<evidence type="ECO:0000256" key="6">
    <source>
        <dbReference type="ARBA" id="ARBA00022989"/>
    </source>
</evidence>
<accession>A0A1C6W5A4</accession>
<dbReference type="InterPro" id="IPR044492">
    <property type="entry name" value="P_typ_ATPase_HD_dom"/>
</dbReference>
<keyword evidence="5" id="KW-1278">Translocase</keyword>
<dbReference type="SUPFAM" id="SSF56784">
    <property type="entry name" value="HAD-like"/>
    <property type="match status" value="1"/>
</dbReference>
<feature type="region of interest" description="Disordered" evidence="9">
    <location>
        <begin position="1"/>
        <end position="24"/>
    </location>
</feature>